<dbReference type="EMBL" id="CP067089">
    <property type="protein sequence ID" value="QQO09246.1"/>
    <property type="molecule type" value="Genomic_DNA"/>
</dbReference>
<organism evidence="1 2">
    <name type="scientific">Breznakiella homolactica</name>
    <dbReference type="NCBI Taxonomy" id="2798577"/>
    <lineage>
        <taxon>Bacteria</taxon>
        <taxon>Pseudomonadati</taxon>
        <taxon>Spirochaetota</taxon>
        <taxon>Spirochaetia</taxon>
        <taxon>Spirochaetales</taxon>
        <taxon>Breznakiellaceae</taxon>
        <taxon>Breznakiella</taxon>
    </lineage>
</organism>
<accession>A0A7T8BAD0</accession>
<dbReference type="KEGG" id="bhc:JFL75_20330"/>
<sequence length="459" mass="49618">MNDRTLADHSFIFRNDTLRPAFLNSVDGDPDVTGLLVFFETPEGNAVSEKVRYLLPSGEESPSYSGETVITVNSLDESLAVFTLPDNLEPGQYVMVFHILGKRDVLYKSSQTVYYLEDYYCSVEDIRMYLPGVSSGPYLIMPGLTILLETELNCDPEIDPYIIWYSNGKRIDGGTLSEGKNRVLWTAPGITGFTTIRAEVFPFTPKKNVPKNAAGYAKDLSIPVSSKARIPAFYADDGGQCVYWYQFTGNLEAAKAPNQGGRVLIKAEDSPLRWEVHEDLYGLAVGPADVYTIPDFSLSFGNSKTGFTVNKLNIHFVPRSSGTVARGLFSLDSGRTLEMEISVTAEGVLLAAGTETEKHRITLPAAVLDAGEIVDLALMFSLTEKGFAVSMYLDGAETAAEELIIPLNESLNGSGVFSLGAENSGSTGSHSGGIVALIDEVFLEQLSAGNGTAGEGSDR</sequence>
<keyword evidence="2" id="KW-1185">Reference proteome</keyword>
<evidence type="ECO:0000313" key="2">
    <source>
        <dbReference type="Proteomes" id="UP000595917"/>
    </source>
</evidence>
<reference evidence="1" key="1">
    <citation type="submission" date="2021-01" db="EMBL/GenBank/DDBJ databases">
        <title>Description of Breznakiella homolactica.</title>
        <authorList>
            <person name="Song Y."/>
            <person name="Brune A."/>
        </authorList>
    </citation>
    <scope>NUCLEOTIDE SEQUENCE</scope>
    <source>
        <strain evidence="1">RmG30</strain>
    </source>
</reference>
<dbReference type="Proteomes" id="UP000595917">
    <property type="component" value="Chromosome"/>
</dbReference>
<name>A0A7T8BAD0_9SPIR</name>
<dbReference type="AlphaFoldDB" id="A0A7T8BAD0"/>
<evidence type="ECO:0000313" key="1">
    <source>
        <dbReference type="EMBL" id="QQO09246.1"/>
    </source>
</evidence>
<gene>
    <name evidence="1" type="ORF">JFL75_20330</name>
</gene>
<dbReference type="RefSeq" id="WP_215626552.1">
    <property type="nucleotide sequence ID" value="NZ_CP067089.2"/>
</dbReference>
<proteinExistence type="predicted"/>
<protein>
    <submittedName>
        <fullName evidence="1">Uncharacterized protein</fullName>
    </submittedName>
</protein>